<protein>
    <submittedName>
        <fullName evidence="3">Por secretion system C-terminal sorting domain-containing protein</fullName>
    </submittedName>
</protein>
<proteinExistence type="predicted"/>
<accession>A0A286AE82</accession>
<evidence type="ECO:0000313" key="3">
    <source>
        <dbReference type="EMBL" id="SOD20213.1"/>
    </source>
</evidence>
<sequence>MKKISTIIFGLFAAATLQEATAQTLQTNTDLYLQPGSTLFVQGNMVNNAASSGLINNGTLSITGNLVNNQLVNTNSGTLVFSGSAAQVLSGTATYNANNFEVNNAAGLTLSNKLTIGGIATFTNGIVSAPTQTNSMEFTTTSGSLSGVKDASHVNGYVSKAGTGTFTFPVGNGTKYQGIAITRTGVVNIYTVNYVAGNAGAGTFTTTGSKATPLAGYNSTEYWNIESAPSSNTYTFNILWDGTNDSYASVTPNVRRVARKVGGNWLNEGGTGTGTTTAGSVTSNAISLPSSTTHQITMGWEDQVLPLSWLNVNATDTKDQKVQVQWQVSESNVTTYIVERNTGAGFIEIATVASKGNGNNSYTLADAVRSSGSIYYRIKQIDQDGTSSYSDVFDVRIASNGKLAVYPNPVIINLAIDSDKKQDAKIYNVQGQQVKVLRLVEGINNIDLGYLPSGVYFLRTADGEVTKLIKAEK</sequence>
<dbReference type="Pfam" id="PF18962">
    <property type="entry name" value="Por_Secre_tail"/>
    <property type="match status" value="1"/>
</dbReference>
<feature type="signal peptide" evidence="1">
    <location>
        <begin position="1"/>
        <end position="22"/>
    </location>
</feature>
<feature type="chain" id="PRO_5012560917" evidence="1">
    <location>
        <begin position="23"/>
        <end position="473"/>
    </location>
</feature>
<dbReference type="InterPro" id="IPR013783">
    <property type="entry name" value="Ig-like_fold"/>
</dbReference>
<dbReference type="AlphaFoldDB" id="A0A286AE82"/>
<keyword evidence="4" id="KW-1185">Reference proteome</keyword>
<dbReference type="InterPro" id="IPR026444">
    <property type="entry name" value="Secre_tail"/>
</dbReference>
<dbReference type="OrthoDB" id="9792152at2"/>
<dbReference type="RefSeq" id="WP_097133682.1">
    <property type="nucleotide sequence ID" value="NZ_OCMT01000004.1"/>
</dbReference>
<evidence type="ECO:0000313" key="4">
    <source>
        <dbReference type="Proteomes" id="UP000219281"/>
    </source>
</evidence>
<dbReference type="Proteomes" id="UP000219281">
    <property type="component" value="Unassembled WGS sequence"/>
</dbReference>
<dbReference type="NCBIfam" id="TIGR04183">
    <property type="entry name" value="Por_Secre_tail"/>
    <property type="match status" value="1"/>
</dbReference>
<feature type="domain" description="Secretion system C-terminal sorting" evidence="2">
    <location>
        <begin position="405"/>
        <end position="467"/>
    </location>
</feature>
<dbReference type="Gene3D" id="2.60.40.10">
    <property type="entry name" value="Immunoglobulins"/>
    <property type="match status" value="1"/>
</dbReference>
<reference evidence="4" key="1">
    <citation type="submission" date="2017-09" db="EMBL/GenBank/DDBJ databases">
        <authorList>
            <person name="Varghese N."/>
            <person name="Submissions S."/>
        </authorList>
    </citation>
    <scope>NUCLEOTIDE SEQUENCE [LARGE SCALE GENOMIC DNA]</scope>
    <source>
        <strain evidence="4">CGMCC 1.12803</strain>
    </source>
</reference>
<keyword evidence="1" id="KW-0732">Signal</keyword>
<name>A0A286AE82_9SPHI</name>
<dbReference type="EMBL" id="OCMT01000004">
    <property type="protein sequence ID" value="SOD20213.1"/>
    <property type="molecule type" value="Genomic_DNA"/>
</dbReference>
<gene>
    <name evidence="3" type="ORF">SAMN06297358_3926</name>
</gene>
<evidence type="ECO:0000259" key="2">
    <source>
        <dbReference type="Pfam" id="PF18962"/>
    </source>
</evidence>
<evidence type="ECO:0000256" key="1">
    <source>
        <dbReference type="SAM" id="SignalP"/>
    </source>
</evidence>
<organism evidence="3 4">
    <name type="scientific">Pedobacter xixiisoli</name>
    <dbReference type="NCBI Taxonomy" id="1476464"/>
    <lineage>
        <taxon>Bacteria</taxon>
        <taxon>Pseudomonadati</taxon>
        <taxon>Bacteroidota</taxon>
        <taxon>Sphingobacteriia</taxon>
        <taxon>Sphingobacteriales</taxon>
        <taxon>Sphingobacteriaceae</taxon>
        <taxon>Pedobacter</taxon>
    </lineage>
</organism>